<dbReference type="STRING" id="29486.UGYR_05505"/>
<dbReference type="EMBL" id="UHJG01000001">
    <property type="protein sequence ID" value="SUQ01711.1"/>
    <property type="molecule type" value="Genomic_DNA"/>
</dbReference>
<organism evidence="4">
    <name type="scientific">Yersinia ruckeri</name>
    <dbReference type="NCBI Taxonomy" id="29486"/>
    <lineage>
        <taxon>Bacteria</taxon>
        <taxon>Pseudomonadati</taxon>
        <taxon>Pseudomonadota</taxon>
        <taxon>Gammaproteobacteria</taxon>
        <taxon>Enterobacterales</taxon>
        <taxon>Yersiniaceae</taxon>
        <taxon>Yersinia</taxon>
    </lineage>
</organism>
<dbReference type="PATRIC" id="fig|29486.44.peg.562"/>
<protein>
    <submittedName>
        <fullName evidence="5">Esterase YpfH</fullName>
    </submittedName>
</protein>
<reference evidence="4" key="1">
    <citation type="journal article" date="2015" name="Genome Announc.">
        <title>Complete Genome Sequence of Yersinia ruckeri Strain CSF007-82, Etiologic Agent of Red Mouth Disease in Salmonid Fish.</title>
        <authorList>
            <person name="Nelson M.C."/>
            <person name="LaPatra S.E."/>
            <person name="Welch T.J."/>
            <person name="Graf J."/>
        </authorList>
    </citation>
    <scope>NUCLEOTIDE SEQUENCE</scope>
    <source>
        <strain evidence="4">CSF007-82</strain>
    </source>
</reference>
<evidence type="ECO:0000259" key="3">
    <source>
        <dbReference type="Pfam" id="PF02230"/>
    </source>
</evidence>
<dbReference type="PANTHER" id="PTHR10655">
    <property type="entry name" value="LYSOPHOSPHOLIPASE-RELATED"/>
    <property type="match status" value="1"/>
</dbReference>
<name>A0A085UAJ1_YERRU</name>
<dbReference type="InterPro" id="IPR050565">
    <property type="entry name" value="LYPA1-2/EST-like"/>
</dbReference>
<dbReference type="PANTHER" id="PTHR10655:SF17">
    <property type="entry name" value="LYSOPHOSPHOLIPASE-LIKE PROTEIN 1"/>
    <property type="match status" value="1"/>
</dbReference>
<evidence type="ECO:0000313" key="4">
    <source>
        <dbReference type="EMBL" id="CEK28365.1"/>
    </source>
</evidence>
<dbReference type="Gene3D" id="3.40.50.1820">
    <property type="entry name" value="alpha/beta hydrolase"/>
    <property type="match status" value="1"/>
</dbReference>
<dbReference type="RefSeq" id="WP_004722306.1">
    <property type="nucleotide sequence ID" value="NZ_CABIHR010000015.1"/>
</dbReference>
<evidence type="ECO:0000313" key="6">
    <source>
        <dbReference type="Proteomes" id="UP000255169"/>
    </source>
</evidence>
<keyword evidence="2" id="KW-0378">Hydrolase</keyword>
<accession>A0A085UAJ1</accession>
<evidence type="ECO:0000313" key="5">
    <source>
        <dbReference type="EMBL" id="SUQ01711.1"/>
    </source>
</evidence>
<dbReference type="SUPFAM" id="SSF53474">
    <property type="entry name" value="alpha/beta-Hydrolases"/>
    <property type="match status" value="1"/>
</dbReference>
<feature type="domain" description="Phospholipase/carboxylesterase/thioesterase" evidence="3">
    <location>
        <begin position="3"/>
        <end position="206"/>
    </location>
</feature>
<reference evidence="5 6" key="2">
    <citation type="submission" date="2018-06" db="EMBL/GenBank/DDBJ databases">
        <authorList>
            <consortium name="Pathogen Informatics"/>
            <person name="Doyle S."/>
        </authorList>
    </citation>
    <scope>NUCLEOTIDE SEQUENCE [LARGE SCALE GENOMIC DNA]</scope>
    <source>
        <strain evidence="5 6">NCTC10476</strain>
    </source>
</reference>
<dbReference type="OrthoDB" id="9801763at2"/>
<dbReference type="GO" id="GO:0016787">
    <property type="term" value="F:hydrolase activity"/>
    <property type="evidence" value="ECO:0007669"/>
    <property type="project" value="UniProtKB-KW"/>
</dbReference>
<comment type="similarity">
    <text evidence="1">Belongs to the AB hydrolase superfamily. AB hydrolase 2 family.</text>
</comment>
<dbReference type="NCBIfam" id="NF008525">
    <property type="entry name" value="PRK11460.1"/>
    <property type="match status" value="1"/>
</dbReference>
<dbReference type="GeneID" id="66880262"/>
<dbReference type="EMBL" id="LN681231">
    <property type="protein sequence ID" value="CEK28365.1"/>
    <property type="molecule type" value="Genomic_DNA"/>
</dbReference>
<dbReference type="Pfam" id="PF02230">
    <property type="entry name" value="Abhydrolase_2"/>
    <property type="match status" value="1"/>
</dbReference>
<gene>
    <name evidence="4" type="ORF">CSF007_13165</name>
    <name evidence="5" type="ORF">NCTC10476_03086</name>
</gene>
<dbReference type="InterPro" id="IPR029058">
    <property type="entry name" value="AB_hydrolase_fold"/>
</dbReference>
<dbReference type="InterPro" id="IPR003140">
    <property type="entry name" value="PLipase/COase/thioEstase"/>
</dbReference>
<keyword evidence="6" id="KW-1185">Reference proteome</keyword>
<sequence length="229" mass="25050">MKHEHFVVQSPVTPAEQLILLFHGVGDNPVNMGQIARYFAKEFSQALVVSIGGPFACGSAGGRQWFSVQGVKEENRQSRIDEVMPTFVAVVRHWQQQSGLGAQATALVGFSQGAIMSLEAVKAEPQLAGRVIAFSGRFATLPEQPLKETVIHLIHGEDDGVISVEHSKAAASRLAALGSDVTLDLAADNGHAINQSMREYALERLRYYIPQHYWDEALSGQRGERVAFR</sequence>
<dbReference type="Proteomes" id="UP000255169">
    <property type="component" value="Unassembled WGS sequence"/>
</dbReference>
<evidence type="ECO:0000256" key="2">
    <source>
        <dbReference type="ARBA" id="ARBA00022801"/>
    </source>
</evidence>
<proteinExistence type="inferred from homology"/>
<dbReference type="eggNOG" id="COG0400">
    <property type="taxonomic scope" value="Bacteria"/>
</dbReference>
<evidence type="ECO:0000256" key="1">
    <source>
        <dbReference type="ARBA" id="ARBA00006499"/>
    </source>
</evidence>
<dbReference type="AlphaFoldDB" id="A0A085UAJ1"/>